<protein>
    <submittedName>
        <fullName evidence="3">Bifunctional Cyclin-Cyclin-like subunit Ssn8/Cyclin-like/Cyclin</fullName>
    </submittedName>
</protein>
<gene>
    <name evidence="3" type="ORF">BdWA1_001800</name>
</gene>
<evidence type="ECO:0000313" key="4">
    <source>
        <dbReference type="Proteomes" id="UP001214638"/>
    </source>
</evidence>
<dbReference type="AlphaFoldDB" id="A0AAD9UNY6"/>
<dbReference type="InterPro" id="IPR006671">
    <property type="entry name" value="Cyclin_N"/>
</dbReference>
<organism evidence="3 4">
    <name type="scientific">Babesia duncani</name>
    <dbReference type="NCBI Taxonomy" id="323732"/>
    <lineage>
        <taxon>Eukaryota</taxon>
        <taxon>Sar</taxon>
        <taxon>Alveolata</taxon>
        <taxon>Apicomplexa</taxon>
        <taxon>Aconoidasida</taxon>
        <taxon>Piroplasmida</taxon>
        <taxon>Babesiidae</taxon>
        <taxon>Babesia</taxon>
    </lineage>
</organism>
<accession>A0AAD9UNY6</accession>
<comment type="caution">
    <text evidence="3">The sequence shown here is derived from an EMBL/GenBank/DDBJ whole genome shotgun (WGS) entry which is preliminary data.</text>
</comment>
<dbReference type="CDD" id="cd20524">
    <property type="entry name" value="CYCLIN_CCNH_rpt1"/>
    <property type="match status" value="1"/>
</dbReference>
<dbReference type="Pfam" id="PF00134">
    <property type="entry name" value="Cyclin_N"/>
    <property type="match status" value="1"/>
</dbReference>
<evidence type="ECO:0000256" key="1">
    <source>
        <dbReference type="RuleBase" id="RU000383"/>
    </source>
</evidence>
<feature type="domain" description="Cyclin-like" evidence="2">
    <location>
        <begin position="69"/>
        <end position="153"/>
    </location>
</feature>
<dbReference type="EMBL" id="JALLKP010000002">
    <property type="protein sequence ID" value="KAK2196553.1"/>
    <property type="molecule type" value="Genomic_DNA"/>
</dbReference>
<comment type="similarity">
    <text evidence="1">Belongs to the cyclin family.</text>
</comment>
<evidence type="ECO:0000259" key="2">
    <source>
        <dbReference type="SMART" id="SM00385"/>
    </source>
</evidence>
<keyword evidence="4" id="KW-1185">Reference proteome</keyword>
<dbReference type="InterPro" id="IPR013763">
    <property type="entry name" value="Cyclin-like_dom"/>
</dbReference>
<dbReference type="GeneID" id="94336098"/>
<evidence type="ECO:0000313" key="3">
    <source>
        <dbReference type="EMBL" id="KAK2196553.1"/>
    </source>
</evidence>
<dbReference type="Proteomes" id="UP001214638">
    <property type="component" value="Unassembled WGS sequence"/>
</dbReference>
<name>A0AAD9UNY6_9APIC</name>
<dbReference type="RefSeq" id="XP_067803395.1">
    <property type="nucleotide sequence ID" value="XM_067946831.1"/>
</dbReference>
<dbReference type="Gene3D" id="1.10.472.10">
    <property type="entry name" value="Cyclin-like"/>
    <property type="match status" value="1"/>
</dbReference>
<keyword evidence="1" id="KW-0195">Cyclin</keyword>
<dbReference type="KEGG" id="bdw:94336098"/>
<dbReference type="InterPro" id="IPR036915">
    <property type="entry name" value="Cyclin-like_sf"/>
</dbReference>
<proteinExistence type="inferred from homology"/>
<sequence>METNQTQGGLKWPLTSTHYQNWLLPSIDKLREIQLATFERAVSKVKEKGISLEMPTIEDEKWLIKYYSFQMHNFLSLHNIKTYVTETALTYFNRFYLKRSLLEYDPRIIMFTCITLAIKLEDMWRTFFVDRLLGSVDDLDITKVFDMESTVCDVLNFNFMILHTADALHTLRTECYTHLKDTLGLDDDILKEHINLILSIYKDAELDCAKMQENSEFLFLYTPPQLATANFIHYCKTKLDAILSVETFISSKLLNNDIAKLENMITMLDSLRVCFICKFIIHRHVMNHI</sequence>
<dbReference type="SUPFAM" id="SSF47954">
    <property type="entry name" value="Cyclin-like"/>
    <property type="match status" value="1"/>
</dbReference>
<dbReference type="SMART" id="SM00385">
    <property type="entry name" value="CYCLIN"/>
    <property type="match status" value="1"/>
</dbReference>
<reference evidence="3" key="1">
    <citation type="journal article" date="2023" name="Nat. Microbiol.">
        <title>Babesia duncani multi-omics identifies virulence factors and drug targets.</title>
        <authorList>
            <person name="Singh P."/>
            <person name="Lonardi S."/>
            <person name="Liang Q."/>
            <person name="Vydyam P."/>
            <person name="Khabirova E."/>
            <person name="Fang T."/>
            <person name="Gihaz S."/>
            <person name="Thekkiniath J."/>
            <person name="Munshi M."/>
            <person name="Abel S."/>
            <person name="Ciampossin L."/>
            <person name="Batugedara G."/>
            <person name="Gupta M."/>
            <person name="Lu X.M."/>
            <person name="Lenz T."/>
            <person name="Chakravarty S."/>
            <person name="Cornillot E."/>
            <person name="Hu Y."/>
            <person name="Ma W."/>
            <person name="Gonzalez L.M."/>
            <person name="Sanchez S."/>
            <person name="Estrada K."/>
            <person name="Sanchez-Flores A."/>
            <person name="Montero E."/>
            <person name="Harb O.S."/>
            <person name="Le Roch K.G."/>
            <person name="Mamoun C.B."/>
        </authorList>
    </citation>
    <scope>NUCLEOTIDE SEQUENCE</scope>
    <source>
        <strain evidence="3">WA1</strain>
    </source>
</reference>